<feature type="domain" description="Protein kinase" evidence="8">
    <location>
        <begin position="69"/>
        <end position="330"/>
    </location>
</feature>
<dbReference type="Gene3D" id="3.30.200.20">
    <property type="entry name" value="Phosphorylase Kinase, domain 1"/>
    <property type="match status" value="1"/>
</dbReference>
<dbReference type="Pfam" id="PF00069">
    <property type="entry name" value="Pkinase"/>
    <property type="match status" value="1"/>
</dbReference>
<evidence type="ECO:0000256" key="7">
    <source>
        <dbReference type="SAM" id="Phobius"/>
    </source>
</evidence>
<evidence type="ECO:0000313" key="10">
    <source>
        <dbReference type="Proteomes" id="UP000294980"/>
    </source>
</evidence>
<feature type="binding site" evidence="5">
    <location>
        <position position="104"/>
    </location>
    <ligand>
        <name>ATP</name>
        <dbReference type="ChEBI" id="CHEBI:30616"/>
    </ligand>
</feature>
<feature type="compositionally biased region" description="Basic and acidic residues" evidence="6">
    <location>
        <begin position="1"/>
        <end position="10"/>
    </location>
</feature>
<evidence type="ECO:0000256" key="4">
    <source>
        <dbReference type="ARBA" id="ARBA00022840"/>
    </source>
</evidence>
<dbReference type="CDD" id="cd14014">
    <property type="entry name" value="STKc_PknB_like"/>
    <property type="match status" value="1"/>
</dbReference>
<dbReference type="Gene3D" id="1.10.510.10">
    <property type="entry name" value="Transferase(Phosphotransferase) domain 1"/>
    <property type="match status" value="1"/>
</dbReference>
<organism evidence="9 10">
    <name type="scientific">Chromatocurvus halotolerans</name>
    <dbReference type="NCBI Taxonomy" id="1132028"/>
    <lineage>
        <taxon>Bacteria</taxon>
        <taxon>Pseudomonadati</taxon>
        <taxon>Pseudomonadota</taxon>
        <taxon>Gammaproteobacteria</taxon>
        <taxon>Cellvibrionales</taxon>
        <taxon>Halieaceae</taxon>
        <taxon>Chromatocurvus</taxon>
    </lineage>
</organism>
<feature type="compositionally biased region" description="Polar residues" evidence="6">
    <location>
        <begin position="30"/>
        <end position="46"/>
    </location>
</feature>
<keyword evidence="7" id="KW-0812">Transmembrane</keyword>
<evidence type="ECO:0000256" key="3">
    <source>
        <dbReference type="ARBA" id="ARBA00022777"/>
    </source>
</evidence>
<dbReference type="SUPFAM" id="SSF56112">
    <property type="entry name" value="Protein kinase-like (PK-like)"/>
    <property type="match status" value="1"/>
</dbReference>
<keyword evidence="7" id="KW-0472">Membrane</keyword>
<keyword evidence="1" id="KW-0808">Transferase</keyword>
<dbReference type="GO" id="GO:0004674">
    <property type="term" value="F:protein serine/threonine kinase activity"/>
    <property type="evidence" value="ECO:0007669"/>
    <property type="project" value="UniProtKB-KW"/>
</dbReference>
<dbReference type="PROSITE" id="PS00107">
    <property type="entry name" value="PROTEIN_KINASE_ATP"/>
    <property type="match status" value="1"/>
</dbReference>
<evidence type="ECO:0000256" key="6">
    <source>
        <dbReference type="SAM" id="MobiDB-lite"/>
    </source>
</evidence>
<dbReference type="SMART" id="SM00220">
    <property type="entry name" value="S_TKc"/>
    <property type="match status" value="1"/>
</dbReference>
<keyword evidence="2 5" id="KW-0547">Nucleotide-binding</keyword>
<keyword evidence="9" id="KW-0723">Serine/threonine-protein kinase</keyword>
<dbReference type="InterPro" id="IPR008271">
    <property type="entry name" value="Ser/Thr_kinase_AS"/>
</dbReference>
<dbReference type="InterPro" id="IPR000719">
    <property type="entry name" value="Prot_kinase_dom"/>
</dbReference>
<evidence type="ECO:0000256" key="2">
    <source>
        <dbReference type="ARBA" id="ARBA00022741"/>
    </source>
</evidence>
<evidence type="ECO:0000256" key="5">
    <source>
        <dbReference type="PROSITE-ProRule" id="PRU10141"/>
    </source>
</evidence>
<evidence type="ECO:0000256" key="1">
    <source>
        <dbReference type="ARBA" id="ARBA00022679"/>
    </source>
</evidence>
<dbReference type="OrthoDB" id="9801841at2"/>
<dbReference type="PROSITE" id="PS50011">
    <property type="entry name" value="PROTEIN_KINASE_DOM"/>
    <property type="match status" value="1"/>
</dbReference>
<gene>
    <name evidence="9" type="ORF">EV688_101277</name>
</gene>
<dbReference type="Proteomes" id="UP000294980">
    <property type="component" value="Unassembled WGS sequence"/>
</dbReference>
<keyword evidence="7" id="KW-1133">Transmembrane helix</keyword>
<dbReference type="EMBL" id="SLWX01000001">
    <property type="protein sequence ID" value="TCO78460.1"/>
    <property type="molecule type" value="Genomic_DNA"/>
</dbReference>
<keyword evidence="4 5" id="KW-0067">ATP-binding</keyword>
<dbReference type="PANTHER" id="PTHR43289">
    <property type="entry name" value="MITOGEN-ACTIVATED PROTEIN KINASE KINASE KINASE 20-RELATED"/>
    <property type="match status" value="1"/>
</dbReference>
<dbReference type="InterPro" id="IPR011009">
    <property type="entry name" value="Kinase-like_dom_sf"/>
</dbReference>
<dbReference type="InterPro" id="IPR017441">
    <property type="entry name" value="Protein_kinase_ATP_BS"/>
</dbReference>
<keyword evidence="3 9" id="KW-0418">Kinase</keyword>
<dbReference type="PROSITE" id="PS00108">
    <property type="entry name" value="PROTEIN_KINASE_ST"/>
    <property type="match status" value="1"/>
</dbReference>
<protein>
    <submittedName>
        <fullName evidence="9">Serine/threonine protein kinase</fullName>
    </submittedName>
</protein>
<reference evidence="9 10" key="1">
    <citation type="submission" date="2019-03" db="EMBL/GenBank/DDBJ databases">
        <title>Genomic Encyclopedia of Type Strains, Phase IV (KMG-IV): sequencing the most valuable type-strain genomes for metagenomic binning, comparative biology and taxonomic classification.</title>
        <authorList>
            <person name="Goeker M."/>
        </authorList>
    </citation>
    <scope>NUCLEOTIDE SEQUENCE [LARGE SCALE GENOMIC DNA]</scope>
    <source>
        <strain evidence="9 10">DSM 23344</strain>
    </source>
</reference>
<dbReference type="AlphaFoldDB" id="A0A4V2SC91"/>
<dbReference type="PANTHER" id="PTHR43289:SF6">
    <property type="entry name" value="SERINE_THREONINE-PROTEIN KINASE NEKL-3"/>
    <property type="match status" value="1"/>
</dbReference>
<comment type="caution">
    <text evidence="9">The sequence shown here is derived from an EMBL/GenBank/DDBJ whole genome shotgun (WGS) entry which is preliminary data.</text>
</comment>
<feature type="region of interest" description="Disordered" evidence="6">
    <location>
        <begin position="1"/>
        <end position="48"/>
    </location>
</feature>
<dbReference type="RefSeq" id="WP_117316605.1">
    <property type="nucleotide sequence ID" value="NZ_QQSW01000006.1"/>
</dbReference>
<accession>A0A4V2SC91</accession>
<name>A0A4V2SC91_9GAMM</name>
<keyword evidence="10" id="KW-1185">Reference proteome</keyword>
<proteinExistence type="predicted"/>
<dbReference type="GO" id="GO:0005524">
    <property type="term" value="F:ATP binding"/>
    <property type="evidence" value="ECO:0007669"/>
    <property type="project" value="UniProtKB-UniRule"/>
</dbReference>
<evidence type="ECO:0000313" key="9">
    <source>
        <dbReference type="EMBL" id="TCO78460.1"/>
    </source>
</evidence>
<feature type="transmembrane region" description="Helical" evidence="7">
    <location>
        <begin position="336"/>
        <end position="357"/>
    </location>
</feature>
<sequence>MARDNNRSADDAATEVDPTQGQGDRPASAPESNDYSADSPRSQTAGFDQARELAEKAGSDKGRLLKKRFVLEDVLGEGGMGLVYKARDLRKVEAEDRNPYVAVKVLGQGFREHPQAFVALQQEAVKSQKLAHPNIVTVYDFDRDGDTIFMTMELLKGDPLDALLRLEAPFSREVALRYFRDLCAGLEYAHQRSLVHSDLKPGNIFVTTGGTVKILDFGIARAASKTALSHDYDAGDLGALTPAYATAEMVRGEPPSFGDDIYALACVLFQMLAGEHPYDRKSAAAAAELKLKPRRPEGLSNREWGALSAALSVDQGKRPATIAAFRESLLPKRRSGALLAFGAAAVVTLAAGGWYAYDQHREETRAQEAIADRLQTAKDCYISRDYACAAENALVVRNLAPGSSEAETLLAAARSAEAKAEQEAMIDNRLKAAKDCIQSNDYACAQRRLTSLLDVVPDQLEAQQMLRETRDAQQSAQIAALLQTAEACVSGGDIDCARTALGEAQATGASASELIPVQRGLDGLVEARLAAARNRQEREQFIADEAQACLEREDFACADDRVGLLRDLNPDNPVASELERAIAAGREQRQFRLQTVAGFLSEAETCFARKDYSCAIAKSESALSIIPAYAAAKKMRERANEAQKKAKLSISIE</sequence>
<evidence type="ECO:0000259" key="8">
    <source>
        <dbReference type="PROSITE" id="PS50011"/>
    </source>
</evidence>